<dbReference type="InterPro" id="IPR000849">
    <property type="entry name" value="Sugar_P_transporter"/>
</dbReference>
<keyword evidence="14" id="KW-1185">Reference proteome</keyword>
<dbReference type="Pfam" id="PF07690">
    <property type="entry name" value="MFS_1"/>
    <property type="match status" value="1"/>
</dbReference>
<feature type="transmembrane region" description="Helical" evidence="11">
    <location>
        <begin position="151"/>
        <end position="174"/>
    </location>
</feature>
<dbReference type="InterPro" id="IPR036259">
    <property type="entry name" value="MFS_trans_sf"/>
</dbReference>
<organism evidence="13 14">
    <name type="scientific">Rhynocoris fuscipes</name>
    <dbReference type="NCBI Taxonomy" id="488301"/>
    <lineage>
        <taxon>Eukaryota</taxon>
        <taxon>Metazoa</taxon>
        <taxon>Ecdysozoa</taxon>
        <taxon>Arthropoda</taxon>
        <taxon>Hexapoda</taxon>
        <taxon>Insecta</taxon>
        <taxon>Pterygota</taxon>
        <taxon>Neoptera</taxon>
        <taxon>Paraneoptera</taxon>
        <taxon>Hemiptera</taxon>
        <taxon>Heteroptera</taxon>
        <taxon>Panheteroptera</taxon>
        <taxon>Cimicomorpha</taxon>
        <taxon>Reduviidae</taxon>
        <taxon>Harpactorinae</taxon>
        <taxon>Harpactorini</taxon>
        <taxon>Rhynocoris</taxon>
    </lineage>
</organism>
<evidence type="ECO:0000313" key="13">
    <source>
        <dbReference type="EMBL" id="KAK9497249.1"/>
    </source>
</evidence>
<dbReference type="InterPro" id="IPR020846">
    <property type="entry name" value="MFS_dom"/>
</dbReference>
<feature type="transmembrane region" description="Helical" evidence="11">
    <location>
        <begin position="26"/>
        <end position="44"/>
    </location>
</feature>
<dbReference type="AlphaFoldDB" id="A0AAW1CIJ1"/>
<dbReference type="FunFam" id="1.20.1250.20:FF:000028">
    <property type="entry name" value="Sugar phosphate exchanger 3 isoform 1"/>
    <property type="match status" value="1"/>
</dbReference>
<comment type="similarity">
    <text evidence="2">Belongs to the major facilitator superfamily. Organophosphate:Pi antiporter (OPA) (TC 2.A.1.4) family.</text>
</comment>
<sequence>MADMPIGLRLFPFLTRGNSTETRYKWFKISIFILTFLSYASYHASRKPLSVVKSYFNRTCDGLIPPPDIIINDDNRNTWCDWKPFYGAQAGTILGVLDSSFLLAYAFAMFISGFIAERVSLRYFLAIGMITSGISCYLFGIAYKLQIHSLWYYIIVQIFGGIVQTTGWPGVVAVMGNWFGKGKRGLIFGIWNSHTSLGNAIGTLMASAYLETDWGLSFIVPGMVIAIVGFINFLFLVEKPEDIGFIPPNKQRNNLATSVSAESESDTECLLPQTSKREGNNGKEEAIGFYGALTIPGVIEFSLCLFFSKLVNYTFLYWLTFYIASTTSYSGTISADISTVFDFGGILGGIFAGVLSDYLNMNAVTCGIMLIFSIPVLFLYNVYGTIYLWLNMLMLLIAGFLVNGPYALITTAVSAELGTNTALLKSSKALATVTAIIDGTGSIGAAVGPLLAGVVYSLGNNWTNVFYMLIASNVAALLMLARLIKKELTLIRRPEESHISNIIL</sequence>
<evidence type="ECO:0000256" key="6">
    <source>
        <dbReference type="ARBA" id="ARBA00022989"/>
    </source>
</evidence>
<dbReference type="InterPro" id="IPR011701">
    <property type="entry name" value="MFS"/>
</dbReference>
<dbReference type="SUPFAM" id="SSF103473">
    <property type="entry name" value="MFS general substrate transporter"/>
    <property type="match status" value="1"/>
</dbReference>
<evidence type="ECO:0000256" key="8">
    <source>
        <dbReference type="ARBA" id="ARBA00041091"/>
    </source>
</evidence>
<feature type="domain" description="Major facilitator superfamily (MFS) profile" evidence="12">
    <location>
        <begin position="27"/>
        <end position="488"/>
    </location>
</feature>
<feature type="transmembrane region" description="Helical" evidence="11">
    <location>
        <begin position="123"/>
        <end position="145"/>
    </location>
</feature>
<dbReference type="PROSITE" id="PS50850">
    <property type="entry name" value="MFS"/>
    <property type="match status" value="1"/>
</dbReference>
<name>A0AAW1CIJ1_9HEMI</name>
<keyword evidence="7 11" id="KW-0472">Membrane</keyword>
<evidence type="ECO:0000256" key="11">
    <source>
        <dbReference type="SAM" id="Phobius"/>
    </source>
</evidence>
<comment type="subcellular location">
    <subcellularLocation>
        <location evidence="1">Membrane</location>
        <topology evidence="1">Multi-pass membrane protein</topology>
    </subcellularLocation>
</comment>
<feature type="transmembrane region" description="Helical" evidence="11">
    <location>
        <begin position="359"/>
        <end position="380"/>
    </location>
</feature>
<comment type="caution">
    <text evidence="13">The sequence shown here is derived from an EMBL/GenBank/DDBJ whole genome shotgun (WGS) entry which is preliminary data.</text>
</comment>
<accession>A0AAW1CIJ1</accession>
<dbReference type="EMBL" id="JAPXFL010000015">
    <property type="protein sequence ID" value="KAK9497249.1"/>
    <property type="molecule type" value="Genomic_DNA"/>
</dbReference>
<dbReference type="PANTHER" id="PTHR43184">
    <property type="entry name" value="MAJOR FACILITATOR SUPERFAMILY TRANSPORTER 16, ISOFORM B"/>
    <property type="match status" value="1"/>
</dbReference>
<evidence type="ECO:0000256" key="5">
    <source>
        <dbReference type="ARBA" id="ARBA00022692"/>
    </source>
</evidence>
<evidence type="ECO:0000256" key="9">
    <source>
        <dbReference type="ARBA" id="ARBA00042039"/>
    </source>
</evidence>
<feature type="transmembrane region" description="Helical" evidence="11">
    <location>
        <begin position="93"/>
        <end position="116"/>
    </location>
</feature>
<proteinExistence type="inferred from homology"/>
<evidence type="ECO:0000256" key="3">
    <source>
        <dbReference type="ARBA" id="ARBA00022448"/>
    </source>
</evidence>
<keyword evidence="3" id="KW-0813">Transport</keyword>
<dbReference type="Proteomes" id="UP001461498">
    <property type="component" value="Unassembled WGS sequence"/>
</dbReference>
<feature type="transmembrane region" description="Helical" evidence="11">
    <location>
        <begin position="430"/>
        <end position="459"/>
    </location>
</feature>
<feature type="transmembrane region" description="Helical" evidence="11">
    <location>
        <begin position="465"/>
        <end position="484"/>
    </location>
</feature>
<protein>
    <recommendedName>
        <fullName evidence="8">Sugar phosphate exchanger 3</fullName>
    </recommendedName>
    <alternativeName>
        <fullName evidence="9">Solute carrier family 37 member 3</fullName>
    </alternativeName>
</protein>
<dbReference type="PANTHER" id="PTHR43184:SF12">
    <property type="entry name" value="SUGAR PHOSPHATE EXCHANGER 3"/>
    <property type="match status" value="1"/>
</dbReference>
<dbReference type="GO" id="GO:0022857">
    <property type="term" value="F:transmembrane transporter activity"/>
    <property type="evidence" value="ECO:0007669"/>
    <property type="project" value="InterPro"/>
</dbReference>
<dbReference type="Gene3D" id="1.20.1250.20">
    <property type="entry name" value="MFS general substrate transporter like domains"/>
    <property type="match status" value="2"/>
</dbReference>
<dbReference type="GO" id="GO:0016020">
    <property type="term" value="C:membrane"/>
    <property type="evidence" value="ECO:0007669"/>
    <property type="project" value="UniProtKB-SubCell"/>
</dbReference>
<reference evidence="13 14" key="1">
    <citation type="submission" date="2022-12" db="EMBL/GenBank/DDBJ databases">
        <title>Chromosome-level genome assembly of true bugs.</title>
        <authorList>
            <person name="Ma L."/>
            <person name="Li H."/>
        </authorList>
    </citation>
    <scope>NUCLEOTIDE SEQUENCE [LARGE SCALE GENOMIC DNA]</scope>
    <source>
        <strain evidence="13">Lab_2022b</strain>
    </source>
</reference>
<feature type="transmembrane region" description="Helical" evidence="11">
    <location>
        <begin position="186"/>
        <end position="210"/>
    </location>
</feature>
<evidence type="ECO:0000259" key="12">
    <source>
        <dbReference type="PROSITE" id="PS50850"/>
    </source>
</evidence>
<evidence type="ECO:0000256" key="4">
    <source>
        <dbReference type="ARBA" id="ARBA00022597"/>
    </source>
</evidence>
<evidence type="ECO:0000313" key="14">
    <source>
        <dbReference type="Proteomes" id="UP001461498"/>
    </source>
</evidence>
<feature type="transmembrane region" description="Helical" evidence="11">
    <location>
        <begin position="216"/>
        <end position="237"/>
    </location>
</feature>
<gene>
    <name evidence="13" type="ORF">O3M35_004605</name>
</gene>
<evidence type="ECO:0000256" key="2">
    <source>
        <dbReference type="ARBA" id="ARBA00009598"/>
    </source>
</evidence>
<dbReference type="PIRSF" id="PIRSF002808">
    <property type="entry name" value="Hexose_phosphate_transp"/>
    <property type="match status" value="1"/>
</dbReference>
<feature type="region of interest" description="Disordered" evidence="10">
    <location>
        <begin position="257"/>
        <end position="278"/>
    </location>
</feature>
<evidence type="ECO:0000256" key="7">
    <source>
        <dbReference type="ARBA" id="ARBA00023136"/>
    </source>
</evidence>
<keyword evidence="6 11" id="KW-1133">Transmembrane helix</keyword>
<evidence type="ECO:0000256" key="10">
    <source>
        <dbReference type="SAM" id="MobiDB-lite"/>
    </source>
</evidence>
<keyword evidence="4" id="KW-0762">Sugar transport</keyword>
<evidence type="ECO:0000256" key="1">
    <source>
        <dbReference type="ARBA" id="ARBA00004141"/>
    </source>
</evidence>
<keyword evidence="5 11" id="KW-0812">Transmembrane</keyword>
<feature type="transmembrane region" description="Helical" evidence="11">
    <location>
        <begin position="328"/>
        <end position="352"/>
    </location>
</feature>
<feature type="transmembrane region" description="Helical" evidence="11">
    <location>
        <begin position="386"/>
        <end position="409"/>
    </location>
</feature>